<organism evidence="1 2">
    <name type="scientific">Gnathostoma spinigerum</name>
    <dbReference type="NCBI Taxonomy" id="75299"/>
    <lineage>
        <taxon>Eukaryota</taxon>
        <taxon>Metazoa</taxon>
        <taxon>Ecdysozoa</taxon>
        <taxon>Nematoda</taxon>
        <taxon>Chromadorea</taxon>
        <taxon>Rhabditida</taxon>
        <taxon>Spirurina</taxon>
        <taxon>Gnathostomatomorpha</taxon>
        <taxon>Gnathostomatoidea</taxon>
        <taxon>Gnathostomatidae</taxon>
        <taxon>Gnathostoma</taxon>
    </lineage>
</organism>
<dbReference type="EMBL" id="JBGFUD010001705">
    <property type="protein sequence ID" value="MFH4976649.1"/>
    <property type="molecule type" value="Genomic_DNA"/>
</dbReference>
<protein>
    <submittedName>
        <fullName evidence="1">Uncharacterized protein</fullName>
    </submittedName>
</protein>
<dbReference type="AlphaFoldDB" id="A0ABD6E9C2"/>
<reference evidence="1 2" key="1">
    <citation type="submission" date="2024-08" db="EMBL/GenBank/DDBJ databases">
        <title>Gnathostoma spinigerum genome.</title>
        <authorList>
            <person name="Gonzalez-Bertolin B."/>
            <person name="Monzon S."/>
            <person name="Zaballos A."/>
            <person name="Jimenez P."/>
            <person name="Dekumyoy P."/>
            <person name="Varona S."/>
            <person name="Cuesta I."/>
            <person name="Sumanam S."/>
            <person name="Adisakwattana P."/>
            <person name="Gasser R.B."/>
            <person name="Hernandez-Gonzalez A."/>
            <person name="Young N.D."/>
            <person name="Perteguer M.J."/>
        </authorList>
    </citation>
    <scope>NUCLEOTIDE SEQUENCE [LARGE SCALE GENOMIC DNA]</scope>
    <source>
        <strain evidence="1">AL3</strain>
        <tissue evidence="1">Liver</tissue>
    </source>
</reference>
<proteinExistence type="predicted"/>
<name>A0ABD6E9C2_9BILA</name>
<sequence length="696" mass="79535">MIGVVLCSGTNEVLQIRGNTYFYSSIRRNEMQLLPVDKYVNESATSSGFTSDSFASRDRHSSEVVFEESEEALVTSLFLPILSIYRTRHDIFADPYRFIELSTFRIVFDELEDHCLLLTFFPTGSPIEQHQKFARSIKTLCKACYGPLLQFSSGNFCFARNARSLFDNVVDRFINGFEKRNFATDFALSERLSLDSLGFRLLTDSFSLCRTALNKISSHFQTFCGDNRCYIFHGSHLLGSVCCRHRDKSNNSKLFCADIAKDVLGILLSSYSRVLTASNEISFIQLWSRDERGECHLRNVYCVNIGDDLTLVCFFNASYSAVVCSLCGLLTRITVANVENSGLAIISETDQLVVKVCDALDDLITDLKTVQRSRPSTPTAFLKNPIRTAAYINSLWKRIRIELSRQLASTSPSNFLRWRSDIGSFSEWRRPPTPSALFHFVQEHFSRSRTEDSVFCQPCNSKSDATPARRKKLPRGSKTLITHFRRQLKHILREVCSISTEDAETYGLSAVRSCVETCATLQTFGERFKLRRQSIGERLPLVSFIDNKTNTVIPCDPNAFQLDMLAYRFSRTTDCMHICFDYDSKRFEGRDARFAISLPMRDDFKSYVVLTKCRCSVKELPSEMIQVKKVTKLFDRKKMLPYKIMKLCCSERHSEEIVECSALFDHFVHPDLALRQTKKLVEALSMMITDSLAFLN</sequence>
<evidence type="ECO:0000313" key="1">
    <source>
        <dbReference type="EMBL" id="MFH4976649.1"/>
    </source>
</evidence>
<keyword evidence="2" id="KW-1185">Reference proteome</keyword>
<gene>
    <name evidence="1" type="ORF">AB6A40_003358</name>
</gene>
<accession>A0ABD6E9C2</accession>
<evidence type="ECO:0000313" key="2">
    <source>
        <dbReference type="Proteomes" id="UP001608902"/>
    </source>
</evidence>
<dbReference type="Proteomes" id="UP001608902">
    <property type="component" value="Unassembled WGS sequence"/>
</dbReference>
<comment type="caution">
    <text evidence="1">The sequence shown here is derived from an EMBL/GenBank/DDBJ whole genome shotgun (WGS) entry which is preliminary data.</text>
</comment>